<organism evidence="1 2">
    <name type="scientific">Flavobacterium zhoui</name>
    <dbReference type="NCBI Taxonomy" id="3230414"/>
    <lineage>
        <taxon>Bacteria</taxon>
        <taxon>Pseudomonadati</taxon>
        <taxon>Bacteroidota</taxon>
        <taxon>Flavobacteriia</taxon>
        <taxon>Flavobacteriales</taxon>
        <taxon>Flavobacteriaceae</taxon>
        <taxon>Flavobacterium</taxon>
    </lineage>
</organism>
<sequence length="102" mass="11476">MNKLTTIIGVLFLIIISCSENETKEPTNENKNPLIKTIKEISSTSGLSTSFTYDGFKIKEATTTGLNVGQFKIIYTYTGDLITQEDLLLNSIRFLVYDFLKL</sequence>
<gene>
    <name evidence="1" type="ORF">ACFX5F_06215</name>
</gene>
<reference evidence="1 2" key="1">
    <citation type="submission" date="2024-06" db="EMBL/GenBank/DDBJ databases">
        <title>Flavobacterium spp. isolated from glacier.</title>
        <authorList>
            <person name="Han D."/>
        </authorList>
    </citation>
    <scope>NUCLEOTIDE SEQUENCE [LARGE SCALE GENOMIC DNA]</scope>
    <source>
        <strain evidence="1 2">ZS1P70</strain>
    </source>
</reference>
<dbReference type="EMBL" id="JBHZPY010000004">
    <property type="protein sequence ID" value="MFE3870814.1"/>
    <property type="molecule type" value="Genomic_DNA"/>
</dbReference>
<dbReference type="PROSITE" id="PS51257">
    <property type="entry name" value="PROKAR_LIPOPROTEIN"/>
    <property type="match status" value="1"/>
</dbReference>
<keyword evidence="2" id="KW-1185">Reference proteome</keyword>
<evidence type="ECO:0000313" key="2">
    <source>
        <dbReference type="Proteomes" id="UP001600107"/>
    </source>
</evidence>
<proteinExistence type="predicted"/>
<protein>
    <submittedName>
        <fullName evidence="1">Uncharacterized protein</fullName>
    </submittedName>
</protein>
<dbReference type="RefSeq" id="WP_379850956.1">
    <property type="nucleotide sequence ID" value="NZ_JBHZPY010000004.1"/>
</dbReference>
<name>A0ABW6I3N1_9FLAO</name>
<comment type="caution">
    <text evidence="1">The sequence shown here is derived from an EMBL/GenBank/DDBJ whole genome shotgun (WGS) entry which is preliminary data.</text>
</comment>
<evidence type="ECO:0000313" key="1">
    <source>
        <dbReference type="EMBL" id="MFE3870814.1"/>
    </source>
</evidence>
<dbReference type="Proteomes" id="UP001600107">
    <property type="component" value="Unassembled WGS sequence"/>
</dbReference>
<accession>A0ABW6I3N1</accession>